<evidence type="ECO:0000313" key="1">
    <source>
        <dbReference type="EMBL" id="MBP2331269.1"/>
    </source>
</evidence>
<proteinExistence type="predicted"/>
<sequence>MIEIPGFTVTEADPATAAVSLLVIAEELGYVRPSDEWVDGTGEPLPDDMQDAAHRLVEAGLLPEFEEAIRG</sequence>
<evidence type="ECO:0000313" key="2">
    <source>
        <dbReference type="Proteomes" id="UP001519332"/>
    </source>
</evidence>
<organism evidence="1 2">
    <name type="scientific">Kibdelosporangium banguiense</name>
    <dbReference type="NCBI Taxonomy" id="1365924"/>
    <lineage>
        <taxon>Bacteria</taxon>
        <taxon>Bacillati</taxon>
        <taxon>Actinomycetota</taxon>
        <taxon>Actinomycetes</taxon>
        <taxon>Pseudonocardiales</taxon>
        <taxon>Pseudonocardiaceae</taxon>
        <taxon>Kibdelosporangium</taxon>
    </lineage>
</organism>
<comment type="caution">
    <text evidence="1">The sequence shown here is derived from an EMBL/GenBank/DDBJ whole genome shotgun (WGS) entry which is preliminary data.</text>
</comment>
<dbReference type="RefSeq" id="WP_209647882.1">
    <property type="nucleotide sequence ID" value="NZ_JAGINW010000001.1"/>
</dbReference>
<protein>
    <submittedName>
        <fullName evidence="1">Uncharacterized protein</fullName>
    </submittedName>
</protein>
<keyword evidence="2" id="KW-1185">Reference proteome</keyword>
<reference evidence="1 2" key="1">
    <citation type="submission" date="2021-03" db="EMBL/GenBank/DDBJ databases">
        <title>Sequencing the genomes of 1000 actinobacteria strains.</title>
        <authorList>
            <person name="Klenk H.-P."/>
        </authorList>
    </citation>
    <scope>NUCLEOTIDE SEQUENCE [LARGE SCALE GENOMIC DNA]</scope>
    <source>
        <strain evidence="1 2">DSM 46670</strain>
    </source>
</reference>
<dbReference type="Proteomes" id="UP001519332">
    <property type="component" value="Unassembled WGS sequence"/>
</dbReference>
<dbReference type="EMBL" id="JAGINW010000001">
    <property type="protein sequence ID" value="MBP2331269.1"/>
    <property type="molecule type" value="Genomic_DNA"/>
</dbReference>
<accession>A0ABS4U4Y4</accession>
<gene>
    <name evidence="1" type="ORF">JOF56_011654</name>
</gene>
<name>A0ABS4U4Y4_9PSEU</name>